<evidence type="ECO:0000313" key="2">
    <source>
        <dbReference type="EMBL" id="CCO45736.1"/>
    </source>
</evidence>
<name>A0AAV2VMM2_9VIBR</name>
<accession>A0AAV2VMM2</accession>
<feature type="signal peptide" evidence="1">
    <location>
        <begin position="1"/>
        <end position="22"/>
    </location>
</feature>
<sequence length="401" mass="46774">MKRILAVTLGTCLLFSSLSVQASKLSNYAGKKLHQASELQQEDKLNEAIVLLEGMSLKSDYDKAFTKRILGVYYWQSENAAKAIKSLDVSVKVNALQPVDQWKTRQMLADILFSEQKFKQAIQHYLVLLKTDYPASDNDVKKQLIKDKNAIQLRMSMAYYQQQNWKSSLARIKQYKPSNSRETLQALKIRVVSELQLERWKDAEKTVNRILRFEPNQKSWWQQLVSTQLQQGKQQSALETYALSKYQGIHFTINEYIVMAQLYGQHRMPEKAARILKEMFAKYPKSKSEKNLRMQANYWQVAKEWDNAISAWQTVSKINPKYHWRLAQLLIQQSRYQQAIGIIDKARPYADRRDFSLAKIRLLYKLNRFQDALAEAKRLNEKIPSDSAKGWISYLSNKVSS</sequence>
<protein>
    <submittedName>
        <fullName evidence="2">TPR domain protein component of TonB system</fullName>
    </submittedName>
</protein>
<evidence type="ECO:0000256" key="1">
    <source>
        <dbReference type="SAM" id="SignalP"/>
    </source>
</evidence>
<feature type="chain" id="PRO_5043797217" evidence="1">
    <location>
        <begin position="23"/>
        <end position="401"/>
    </location>
</feature>
<organism evidence="2 3">
    <name type="scientific">Vibrio nigripulchritudo SOn1</name>
    <dbReference type="NCBI Taxonomy" id="1238450"/>
    <lineage>
        <taxon>Bacteria</taxon>
        <taxon>Pseudomonadati</taxon>
        <taxon>Pseudomonadota</taxon>
        <taxon>Gammaproteobacteria</taxon>
        <taxon>Vibrionales</taxon>
        <taxon>Vibrionaceae</taxon>
        <taxon>Vibrio</taxon>
    </lineage>
</organism>
<dbReference type="Proteomes" id="UP000018211">
    <property type="component" value="Unassembled WGS sequence"/>
</dbReference>
<evidence type="ECO:0000313" key="3">
    <source>
        <dbReference type="Proteomes" id="UP000018211"/>
    </source>
</evidence>
<comment type="caution">
    <text evidence="2">The sequence shown here is derived from an EMBL/GenBank/DDBJ whole genome shotgun (WGS) entry which is preliminary data.</text>
</comment>
<dbReference type="RefSeq" id="WP_022611109.1">
    <property type="nucleotide sequence ID" value="NZ_LK391965.1"/>
</dbReference>
<dbReference type="Pfam" id="PF13432">
    <property type="entry name" value="TPR_16"/>
    <property type="match status" value="1"/>
</dbReference>
<dbReference type="EMBL" id="CAOF01000063">
    <property type="protein sequence ID" value="CCO45736.1"/>
    <property type="molecule type" value="Genomic_DNA"/>
</dbReference>
<keyword evidence="1" id="KW-0732">Signal</keyword>
<dbReference type="AlphaFoldDB" id="A0AAV2VMM2"/>
<dbReference type="Gene3D" id="1.25.40.10">
    <property type="entry name" value="Tetratricopeptide repeat domain"/>
    <property type="match status" value="2"/>
</dbReference>
<dbReference type="SUPFAM" id="SSF48452">
    <property type="entry name" value="TPR-like"/>
    <property type="match status" value="2"/>
</dbReference>
<proteinExistence type="predicted"/>
<reference evidence="2 3" key="1">
    <citation type="journal article" date="2013" name="ISME J.">
        <title>Comparative genomics of pathogenic lineages of Vibrio nigripulchritudo identifies virulence-associated traits.</title>
        <authorList>
            <person name="Goudenege D."/>
            <person name="Labreuche Y."/>
            <person name="Krin E."/>
            <person name="Ansquer D."/>
            <person name="Mangenot S."/>
            <person name="Calteau A."/>
            <person name="Medigue C."/>
            <person name="Mazel D."/>
            <person name="Polz M.F."/>
            <person name="Le Roux F."/>
        </authorList>
    </citation>
    <scope>NUCLEOTIDE SEQUENCE [LARGE SCALE GENOMIC DNA]</scope>
    <source>
        <strain evidence="2 3">SOn1</strain>
    </source>
</reference>
<dbReference type="InterPro" id="IPR011990">
    <property type="entry name" value="TPR-like_helical_dom_sf"/>
</dbReference>
<gene>
    <name evidence="2" type="ORF">VIBNISOn1_1550030</name>
</gene>